<accession>A0A9D2LX50</accession>
<reference evidence="1" key="2">
    <citation type="submission" date="2021-04" db="EMBL/GenBank/DDBJ databases">
        <authorList>
            <person name="Gilroy R."/>
        </authorList>
    </citation>
    <scope>NUCLEOTIDE SEQUENCE</scope>
    <source>
        <strain evidence="1">ChiBcolR8-3208</strain>
    </source>
</reference>
<dbReference type="AlphaFoldDB" id="A0A9D2LX50"/>
<evidence type="ECO:0000313" key="1">
    <source>
        <dbReference type="EMBL" id="HJB37132.1"/>
    </source>
</evidence>
<dbReference type="Proteomes" id="UP000824214">
    <property type="component" value="Unassembled WGS sequence"/>
</dbReference>
<protein>
    <submittedName>
        <fullName evidence="1">Uncharacterized protein</fullName>
    </submittedName>
</protein>
<proteinExistence type="predicted"/>
<organism evidence="1 2">
    <name type="scientific">Candidatus Acutalibacter ornithocaccae</name>
    <dbReference type="NCBI Taxonomy" id="2838416"/>
    <lineage>
        <taxon>Bacteria</taxon>
        <taxon>Bacillati</taxon>
        <taxon>Bacillota</taxon>
        <taxon>Clostridia</taxon>
        <taxon>Eubacteriales</taxon>
        <taxon>Acutalibacteraceae</taxon>
        <taxon>Acutalibacter</taxon>
    </lineage>
</organism>
<name>A0A9D2LX50_9FIRM</name>
<dbReference type="EMBL" id="DWXZ01000065">
    <property type="protein sequence ID" value="HJB37132.1"/>
    <property type="molecule type" value="Genomic_DNA"/>
</dbReference>
<evidence type="ECO:0000313" key="2">
    <source>
        <dbReference type="Proteomes" id="UP000824214"/>
    </source>
</evidence>
<reference evidence="1" key="1">
    <citation type="journal article" date="2021" name="PeerJ">
        <title>Extensive microbial diversity within the chicken gut microbiome revealed by metagenomics and culture.</title>
        <authorList>
            <person name="Gilroy R."/>
            <person name="Ravi A."/>
            <person name="Getino M."/>
            <person name="Pursley I."/>
            <person name="Horton D.L."/>
            <person name="Alikhan N.F."/>
            <person name="Baker D."/>
            <person name="Gharbi K."/>
            <person name="Hall N."/>
            <person name="Watson M."/>
            <person name="Adriaenssens E.M."/>
            <person name="Foster-Nyarko E."/>
            <person name="Jarju S."/>
            <person name="Secka A."/>
            <person name="Antonio M."/>
            <person name="Oren A."/>
            <person name="Chaudhuri R.R."/>
            <person name="La Ragione R."/>
            <person name="Hildebrand F."/>
            <person name="Pallen M.J."/>
        </authorList>
    </citation>
    <scope>NUCLEOTIDE SEQUENCE</scope>
    <source>
        <strain evidence="1">ChiBcolR8-3208</strain>
    </source>
</reference>
<comment type="caution">
    <text evidence="1">The sequence shown here is derived from an EMBL/GenBank/DDBJ whole genome shotgun (WGS) entry which is preliminary data.</text>
</comment>
<sequence length="479" mass="53099">MKKNRKLWIVSAALVAVVLVAALCLLLPRLQVEPGVPKSGAIVRQEAAEDGRQLFVLERETEHISLQEIMDESDLVVMGFLLEQSEGFQVRSTDGEVSTFTNYFFQVTDTYRGEAPGDVITLREEGGTVGQVKTVVQDSCPFVEEQSYLLFLRRPQAGDTFATQGDYYTLVGGAEGVYPVGYLPTSLDGGVPLPMYNSQDQGTMMEDAMLAAIQQTNQQTPVAQGEAPKRYATLLGEEPVFSGEPELLPPLDETSGLTISSLYAAITTFELERDSNLIAVCTYKEDSHGFQVEATNGGVKTFTDYYFQVEEVLRGQAPEDGILTLRQDGGRVGDDLSNDTHRHTFQKEALYLLFLRKPTTGGGFNTQGEHYYLTHTLDGVYPMGNDVLYTSGMDMSVASAQSEMVFSLQKLREDLESVNQQYPADVDYAHQQSLENMEENVRTGMMTQEELDEYLEQSKQYATYVTDPPAGYTSGESER</sequence>
<gene>
    <name evidence="1" type="ORF">H9942_03585</name>
</gene>